<evidence type="ECO:0000313" key="2">
    <source>
        <dbReference type="EMBL" id="AKG38366.1"/>
    </source>
</evidence>
<dbReference type="Proteomes" id="UP000067434">
    <property type="component" value="Chromosome"/>
</dbReference>
<dbReference type="SUPFAM" id="SSF54862">
    <property type="entry name" value="4Fe-4S ferredoxins"/>
    <property type="match status" value="1"/>
</dbReference>
<dbReference type="Gene3D" id="3.30.70.20">
    <property type="match status" value="1"/>
</dbReference>
<dbReference type="EMBL" id="CP009961">
    <property type="protein sequence ID" value="AKG38366.1"/>
    <property type="molecule type" value="Genomic_DNA"/>
</dbReference>
<proteinExistence type="predicted"/>
<dbReference type="STRING" id="1550241.MA03_02490"/>
<dbReference type="PROSITE" id="PS00198">
    <property type="entry name" value="4FE4S_FER_1"/>
    <property type="match status" value="1"/>
</dbReference>
<gene>
    <name evidence="2" type="ORF">MA03_02490</name>
</gene>
<organism evidence="2 3">
    <name type="scientific">Infirmifilum uzonense</name>
    <dbReference type="NCBI Taxonomy" id="1550241"/>
    <lineage>
        <taxon>Archaea</taxon>
        <taxon>Thermoproteota</taxon>
        <taxon>Thermoprotei</taxon>
        <taxon>Thermofilales</taxon>
        <taxon>Thermofilaceae</taxon>
        <taxon>Infirmifilum</taxon>
    </lineage>
</organism>
<dbReference type="HOGENOM" id="CLU_067767_0_0_2"/>
<dbReference type="InterPro" id="IPR002586">
    <property type="entry name" value="CobQ/CobB/MinD/ParA_Nub-bd_dom"/>
</dbReference>
<dbReference type="KEGG" id="thf:MA03_02490"/>
<reference evidence="2 3" key="1">
    <citation type="journal article" date="2015" name="Stand. Genomic Sci.">
        <title>Complete genome sequence of and proposal of Thermofilum uzonense sp. nov. a novel hyperthermophilic crenarchaeon and emended description of the genus Thermofilum.</title>
        <authorList>
            <person name="Toshchakov S.V."/>
            <person name="Korzhenkov A.A."/>
            <person name="Samarov N.I."/>
            <person name="Mazunin I.O."/>
            <person name="Mozhey O.I."/>
            <person name="Shmyr I.S."/>
            <person name="Derbikova K.S."/>
            <person name="Taranov E.A."/>
            <person name="Dominova I.N."/>
            <person name="Bonch-Osmolovskaya E.A."/>
            <person name="Patrushev M.V."/>
            <person name="Podosokorskaya O.A."/>
            <person name="Kublanov I.V."/>
        </authorList>
    </citation>
    <scope>NUCLEOTIDE SEQUENCE [LARGE SCALE GENOMIC DNA]</scope>
    <source>
        <strain evidence="2 3">1807-2</strain>
    </source>
</reference>
<dbReference type="Pfam" id="PF01656">
    <property type="entry name" value="CbiA"/>
    <property type="match status" value="1"/>
</dbReference>
<protein>
    <submittedName>
        <fullName evidence="2">Cobalamin biosynthesis protein CobQ</fullName>
    </submittedName>
</protein>
<dbReference type="GO" id="GO:0016491">
    <property type="term" value="F:oxidoreductase activity"/>
    <property type="evidence" value="ECO:0007669"/>
    <property type="project" value="UniProtKB-ARBA"/>
</dbReference>
<accession>A0A0F7CKW4</accession>
<dbReference type="SUPFAM" id="SSF52540">
    <property type="entry name" value="P-loop containing nucleoside triphosphate hydrolases"/>
    <property type="match status" value="1"/>
</dbReference>
<dbReference type="RefSeq" id="WP_052883760.1">
    <property type="nucleotide sequence ID" value="NZ_CP009961.1"/>
</dbReference>
<dbReference type="Gene3D" id="3.40.50.300">
    <property type="entry name" value="P-loop containing nucleotide triphosphate hydrolases"/>
    <property type="match status" value="1"/>
</dbReference>
<keyword evidence="3" id="KW-1185">Reference proteome</keyword>
<evidence type="ECO:0000259" key="1">
    <source>
        <dbReference type="PROSITE" id="PS51379"/>
    </source>
</evidence>
<dbReference type="InterPro" id="IPR027417">
    <property type="entry name" value="P-loop_NTPase"/>
</dbReference>
<name>A0A0F7CKW4_9CREN</name>
<feature type="domain" description="4Fe-4S ferredoxin-type" evidence="1">
    <location>
        <begin position="92"/>
        <end position="121"/>
    </location>
</feature>
<evidence type="ECO:0000313" key="3">
    <source>
        <dbReference type="Proteomes" id="UP000067434"/>
    </source>
</evidence>
<dbReference type="PATRIC" id="fig|1550241.5.peg.511"/>
<dbReference type="InterPro" id="IPR017900">
    <property type="entry name" value="4Fe4S_Fe_S_CS"/>
</dbReference>
<sequence>MFRVAVTGGKGGTGKTFVAVNIASLLARRHQVVLADLDIEAPNDHILLGVDELGEGEDIKLFLPFIDTSRCTSCGVCAKVCDAGALLMPGKSPPLVLPRLCSGCMACYYACPYKAIIPGYHVLGHIHINKVHKGDSSLTLVTGILREGEEHIAPGVYRVKMRALSLQTEVLVIDTGPGTGNHISIALKDSDVVIVVTEPTPLGRHDMEAILKIVKNLGLRTWLVINRDGIGNAEESIKIASSYGVKNIFRIPYHRDAIESYYARVPVIALKPESPVSKIFLQMAGLLEEVMAQ</sequence>
<dbReference type="Pfam" id="PF00037">
    <property type="entry name" value="Fer4"/>
    <property type="match status" value="2"/>
</dbReference>
<dbReference type="OrthoDB" id="65817at2157"/>
<dbReference type="PANTHER" id="PTHR43063:SF1">
    <property type="entry name" value="4FE-4S CLUSTER CONTAINING PARA FAMILY ATPASE PROTEIN"/>
    <property type="match status" value="1"/>
</dbReference>
<dbReference type="PROSITE" id="PS51379">
    <property type="entry name" value="4FE4S_FER_2"/>
    <property type="match status" value="2"/>
</dbReference>
<dbReference type="GeneID" id="25401063"/>
<feature type="domain" description="4Fe-4S ferredoxin-type" evidence="1">
    <location>
        <begin position="62"/>
        <end position="91"/>
    </location>
</feature>
<dbReference type="AlphaFoldDB" id="A0A0F7CKW4"/>
<dbReference type="PANTHER" id="PTHR43063">
    <property type="entry name" value="4FE-4S CLUSTER CONTAINING PARA FAMILY ATPASE PROTEIN"/>
    <property type="match status" value="1"/>
</dbReference>
<dbReference type="InterPro" id="IPR017896">
    <property type="entry name" value="4Fe4S_Fe-S-bd"/>
</dbReference>